<dbReference type="InterPro" id="IPR005039">
    <property type="entry name" value="Ant_C"/>
</dbReference>
<dbReference type="Pfam" id="PF08346">
    <property type="entry name" value="AntA"/>
    <property type="match status" value="1"/>
</dbReference>
<dbReference type="PANTHER" id="PTHR36180">
    <property type="entry name" value="DNA-BINDING PROTEIN-RELATED-RELATED"/>
    <property type="match status" value="1"/>
</dbReference>
<proteinExistence type="predicted"/>
<dbReference type="Proteomes" id="UP000251311">
    <property type="component" value="Unassembled WGS sequence"/>
</dbReference>
<feature type="domain" description="AntA/AntB antirepressor" evidence="2">
    <location>
        <begin position="16"/>
        <end position="82"/>
    </location>
</feature>
<keyword evidence="4" id="KW-1185">Reference proteome</keyword>
<sequence>MKILKTNIGTEQLNSVNSRELYEFLGINTEYSKWIQRAVEKYNFENMADYIIVKNDEKFGRPREDYIVTLDMAKELCMVSNTEKGRKVRKYFIEVEKQANKPMTIEQLLLENSKVINQLQNKVITLQDTIEVQKPKIVFADSVAQSETSILIGQFAKVISTDDFNIGQNRLFQWLRDNKYLISSGNGYNQPMQQYIDNGYFEVTERTINNPDGSTRITMTTKITGKGQVALTKKIKNSFNL</sequence>
<dbReference type="EMBL" id="MUXF01000008">
    <property type="protein sequence ID" value="PUE66825.1"/>
    <property type="molecule type" value="Genomic_DNA"/>
</dbReference>
<reference evidence="3 4" key="1">
    <citation type="submission" date="2017-02" db="EMBL/GenBank/DDBJ databases">
        <title>Arcobacter lacus sp. nov., a new species isolated from reclaimed water.</title>
        <authorList>
            <person name="Figueras M.J."/>
            <person name="Perez-Cataluna A."/>
            <person name="Salas-Masso N."/>
        </authorList>
    </citation>
    <scope>NUCLEOTIDE SEQUENCE [LARGE SCALE GENOMIC DNA]</scope>
    <source>
        <strain evidence="3 4">RW43-9</strain>
    </source>
</reference>
<gene>
    <name evidence="3" type="ORF">B0175_05035</name>
</gene>
<accession>A0ABX5JKM1</accession>
<dbReference type="Pfam" id="PF03374">
    <property type="entry name" value="ANT"/>
    <property type="match status" value="1"/>
</dbReference>
<organism evidence="3 4">
    <name type="scientific">Arcobacter lacus</name>
    <dbReference type="NCBI Taxonomy" id="1912876"/>
    <lineage>
        <taxon>Bacteria</taxon>
        <taxon>Pseudomonadati</taxon>
        <taxon>Campylobacterota</taxon>
        <taxon>Epsilonproteobacteria</taxon>
        <taxon>Campylobacterales</taxon>
        <taxon>Arcobacteraceae</taxon>
        <taxon>Arcobacter</taxon>
    </lineage>
</organism>
<feature type="domain" description="Antirepressor protein C-terminal" evidence="1">
    <location>
        <begin position="129"/>
        <end position="237"/>
    </location>
</feature>
<evidence type="ECO:0000259" key="2">
    <source>
        <dbReference type="Pfam" id="PF08346"/>
    </source>
</evidence>
<evidence type="ECO:0000313" key="4">
    <source>
        <dbReference type="Proteomes" id="UP000251311"/>
    </source>
</evidence>
<evidence type="ECO:0000313" key="3">
    <source>
        <dbReference type="EMBL" id="PUE66825.1"/>
    </source>
</evidence>
<comment type="caution">
    <text evidence="3">The sequence shown here is derived from an EMBL/GenBank/DDBJ whole genome shotgun (WGS) entry which is preliminary data.</text>
</comment>
<dbReference type="PANTHER" id="PTHR36180:SF1">
    <property type="entry name" value="ANTA_ANTB ANTIREPRESSOR DOMAIN-CONTAINING PROTEIN"/>
    <property type="match status" value="1"/>
</dbReference>
<evidence type="ECO:0008006" key="5">
    <source>
        <dbReference type="Google" id="ProtNLM"/>
    </source>
</evidence>
<name>A0ABX5JKM1_9BACT</name>
<protein>
    <recommendedName>
        <fullName evidence="5">Phage antirepressor Ant</fullName>
    </recommendedName>
</protein>
<dbReference type="InterPro" id="IPR013557">
    <property type="entry name" value="AntA/B_antirep"/>
</dbReference>
<evidence type="ECO:0000259" key="1">
    <source>
        <dbReference type="Pfam" id="PF03374"/>
    </source>
</evidence>